<dbReference type="EMBL" id="BMGT01000004">
    <property type="protein sequence ID" value="GGG87957.1"/>
    <property type="molecule type" value="Genomic_DNA"/>
</dbReference>
<dbReference type="AlphaFoldDB" id="A0A917MAF7"/>
<gene>
    <name evidence="2" type="ORF">GCM10011585_35070</name>
</gene>
<protein>
    <recommendedName>
        <fullName evidence="1">DinB-like domain-containing protein</fullName>
    </recommendedName>
</protein>
<dbReference type="InterPro" id="IPR024775">
    <property type="entry name" value="DinB-like"/>
</dbReference>
<evidence type="ECO:0000313" key="3">
    <source>
        <dbReference type="Proteomes" id="UP000647241"/>
    </source>
</evidence>
<dbReference type="Gene3D" id="1.20.120.450">
    <property type="entry name" value="dinb family like domain"/>
    <property type="match status" value="1"/>
</dbReference>
<dbReference type="Proteomes" id="UP000647241">
    <property type="component" value="Unassembled WGS sequence"/>
</dbReference>
<dbReference type="SUPFAM" id="SSF109854">
    <property type="entry name" value="DinB/YfiT-like putative metalloenzymes"/>
    <property type="match status" value="1"/>
</dbReference>
<organism evidence="2 3">
    <name type="scientific">Edaphobacter dinghuensis</name>
    <dbReference type="NCBI Taxonomy" id="1560005"/>
    <lineage>
        <taxon>Bacteria</taxon>
        <taxon>Pseudomonadati</taxon>
        <taxon>Acidobacteriota</taxon>
        <taxon>Terriglobia</taxon>
        <taxon>Terriglobales</taxon>
        <taxon>Acidobacteriaceae</taxon>
        <taxon>Edaphobacter</taxon>
    </lineage>
</organism>
<dbReference type="InterPro" id="IPR034660">
    <property type="entry name" value="DinB/YfiT-like"/>
</dbReference>
<proteinExistence type="predicted"/>
<evidence type="ECO:0000259" key="1">
    <source>
        <dbReference type="Pfam" id="PF12867"/>
    </source>
</evidence>
<feature type="domain" description="DinB-like" evidence="1">
    <location>
        <begin position="28"/>
        <end position="156"/>
    </location>
</feature>
<dbReference type="RefSeq" id="WP_188555535.1">
    <property type="nucleotide sequence ID" value="NZ_BMGT01000004.1"/>
</dbReference>
<evidence type="ECO:0000313" key="2">
    <source>
        <dbReference type="EMBL" id="GGG87957.1"/>
    </source>
</evidence>
<comment type="caution">
    <text evidence="2">The sequence shown here is derived from an EMBL/GenBank/DDBJ whole genome shotgun (WGS) entry which is preliminary data.</text>
</comment>
<reference evidence="2" key="2">
    <citation type="submission" date="2020-09" db="EMBL/GenBank/DDBJ databases">
        <authorList>
            <person name="Sun Q."/>
            <person name="Zhou Y."/>
        </authorList>
    </citation>
    <scope>NUCLEOTIDE SEQUENCE</scope>
    <source>
        <strain evidence="2">CGMCC 1.12997</strain>
    </source>
</reference>
<dbReference type="Pfam" id="PF12867">
    <property type="entry name" value="DinB_2"/>
    <property type="match status" value="1"/>
</dbReference>
<sequence length="163" mass="18693">MGVTYTQGTKLELLDPIELGKQVTAVVRQALPWLQTLTEASASRPEKTGKWCAKEVIGHLTDSAINNHARVMRLQIETEPNLRGYEQMAWVDLQRYADREWSKVLESWAMLNEHFAWAVSHVDKAHLTNMGTIEGDELTLGFLIEDYIAHMEHHLRALKTWTI</sequence>
<name>A0A917MAF7_9BACT</name>
<accession>A0A917MAF7</accession>
<keyword evidence="3" id="KW-1185">Reference proteome</keyword>
<reference evidence="2" key="1">
    <citation type="journal article" date="2014" name="Int. J. Syst. Evol. Microbiol.">
        <title>Complete genome sequence of Corynebacterium casei LMG S-19264T (=DSM 44701T), isolated from a smear-ripened cheese.</title>
        <authorList>
            <consortium name="US DOE Joint Genome Institute (JGI-PGF)"/>
            <person name="Walter F."/>
            <person name="Albersmeier A."/>
            <person name="Kalinowski J."/>
            <person name="Ruckert C."/>
        </authorList>
    </citation>
    <scope>NUCLEOTIDE SEQUENCE</scope>
    <source>
        <strain evidence="2">CGMCC 1.12997</strain>
    </source>
</reference>